<feature type="active site" description="Proton donor" evidence="5">
    <location>
        <position position="129"/>
    </location>
</feature>
<comment type="similarity">
    <text evidence="1">Belongs to the low molecular weight phosphotyrosine protein phosphatase family.</text>
</comment>
<dbReference type="PANTHER" id="PTHR11717:SF7">
    <property type="entry name" value="LOW MOLECULAR WEIGHT PHOSPHOTYROSINE PROTEIN PHOSPHATASE"/>
    <property type="match status" value="1"/>
</dbReference>
<keyword evidence="8" id="KW-1185">Reference proteome</keyword>
<evidence type="ECO:0000313" key="8">
    <source>
        <dbReference type="Proteomes" id="UP000536262"/>
    </source>
</evidence>
<dbReference type="SMART" id="SM00226">
    <property type="entry name" value="LMWPc"/>
    <property type="match status" value="1"/>
</dbReference>
<protein>
    <recommendedName>
        <fullName evidence="2">protein-tyrosine-phosphatase</fullName>
        <ecNumber evidence="2">3.1.3.48</ecNumber>
    </recommendedName>
</protein>
<evidence type="ECO:0000259" key="6">
    <source>
        <dbReference type="SMART" id="SM00226"/>
    </source>
</evidence>
<sequence length="172" mass="18450">MVEKPVKSILFVCLGNICRSPLAEGVFRAVLAERGLDGEFTIDSAGTGGWHAGSAPDPRSIAVAALHGIDIAPQQARKVVPADFERFDLILGMDRSNVDDLMALAPQQVRDRVELFLGHATGRPQEVPDPYYGGEDGFLAVYRMIREASEALADRISEPASVPLSGQASSTM</sequence>
<dbReference type="InterPro" id="IPR023485">
    <property type="entry name" value="Ptyr_pPase"/>
</dbReference>
<reference evidence="7 8" key="1">
    <citation type="submission" date="2020-08" db="EMBL/GenBank/DDBJ databases">
        <title>Genomic Encyclopedia of Type Strains, Phase IV (KMG-IV): sequencing the most valuable type-strain genomes for metagenomic binning, comparative biology and taxonomic classification.</title>
        <authorList>
            <person name="Goeker M."/>
        </authorList>
    </citation>
    <scope>NUCLEOTIDE SEQUENCE [LARGE SCALE GENOMIC DNA]</scope>
    <source>
        <strain evidence="7 8">DSM 7051</strain>
    </source>
</reference>
<dbReference type="Pfam" id="PF01451">
    <property type="entry name" value="LMWPc"/>
    <property type="match status" value="1"/>
</dbReference>
<dbReference type="EMBL" id="JACHOU010000015">
    <property type="protein sequence ID" value="MBB6356582.1"/>
    <property type="molecule type" value="Genomic_DNA"/>
</dbReference>
<evidence type="ECO:0000256" key="2">
    <source>
        <dbReference type="ARBA" id="ARBA00013064"/>
    </source>
</evidence>
<dbReference type="PRINTS" id="PR00719">
    <property type="entry name" value="LMWPTPASE"/>
</dbReference>
<dbReference type="GO" id="GO:0004725">
    <property type="term" value="F:protein tyrosine phosphatase activity"/>
    <property type="evidence" value="ECO:0007669"/>
    <property type="project" value="UniProtKB-EC"/>
</dbReference>
<evidence type="ECO:0000256" key="3">
    <source>
        <dbReference type="ARBA" id="ARBA00022801"/>
    </source>
</evidence>
<feature type="domain" description="Phosphotyrosine protein phosphatase I" evidence="6">
    <location>
        <begin position="7"/>
        <end position="155"/>
    </location>
</feature>
<proteinExistence type="inferred from homology"/>
<dbReference type="Proteomes" id="UP000536262">
    <property type="component" value="Unassembled WGS sequence"/>
</dbReference>
<evidence type="ECO:0000256" key="5">
    <source>
        <dbReference type="PIRSR" id="PIRSR617867-1"/>
    </source>
</evidence>
<dbReference type="InterPro" id="IPR017867">
    <property type="entry name" value="Tyr_phospatase_low_mol_wt"/>
</dbReference>
<keyword evidence="4" id="KW-0904">Protein phosphatase</keyword>
<gene>
    <name evidence="7" type="ORF">GGR00_004394</name>
</gene>
<dbReference type="RefSeq" id="WP_184701085.1">
    <property type="nucleotide sequence ID" value="NZ_BAABEG010000001.1"/>
</dbReference>
<evidence type="ECO:0000256" key="1">
    <source>
        <dbReference type="ARBA" id="ARBA00011063"/>
    </source>
</evidence>
<dbReference type="AlphaFoldDB" id="A0A7X0FBC8"/>
<dbReference type="Gene3D" id="3.40.50.2300">
    <property type="match status" value="1"/>
</dbReference>
<comment type="caution">
    <text evidence="7">The sequence shown here is derived from an EMBL/GenBank/DDBJ whole genome shotgun (WGS) entry which is preliminary data.</text>
</comment>
<evidence type="ECO:0000256" key="4">
    <source>
        <dbReference type="ARBA" id="ARBA00022912"/>
    </source>
</evidence>
<keyword evidence="3 7" id="KW-0378">Hydrolase</keyword>
<dbReference type="SUPFAM" id="SSF52788">
    <property type="entry name" value="Phosphotyrosine protein phosphatases I"/>
    <property type="match status" value="1"/>
</dbReference>
<organism evidence="7 8">
    <name type="scientific">Aminobacter aganoensis</name>
    <dbReference type="NCBI Taxonomy" id="83264"/>
    <lineage>
        <taxon>Bacteria</taxon>
        <taxon>Pseudomonadati</taxon>
        <taxon>Pseudomonadota</taxon>
        <taxon>Alphaproteobacteria</taxon>
        <taxon>Hyphomicrobiales</taxon>
        <taxon>Phyllobacteriaceae</taxon>
        <taxon>Aminobacter</taxon>
    </lineage>
</organism>
<dbReference type="EC" id="3.1.3.48" evidence="2"/>
<feature type="active site" evidence="5">
    <location>
        <position position="19"/>
    </location>
</feature>
<feature type="active site" description="Nucleophile" evidence="5">
    <location>
        <position position="13"/>
    </location>
</feature>
<accession>A0A7X0FBC8</accession>
<dbReference type="InterPro" id="IPR036196">
    <property type="entry name" value="Ptyr_pPase_sf"/>
</dbReference>
<evidence type="ECO:0000313" key="7">
    <source>
        <dbReference type="EMBL" id="MBB6356582.1"/>
    </source>
</evidence>
<dbReference type="InterPro" id="IPR050438">
    <property type="entry name" value="LMW_PTPase"/>
</dbReference>
<dbReference type="CDD" id="cd16343">
    <property type="entry name" value="LMWPTP"/>
    <property type="match status" value="1"/>
</dbReference>
<dbReference type="PANTHER" id="PTHR11717">
    <property type="entry name" value="LOW MOLECULAR WEIGHT PROTEIN TYROSINE PHOSPHATASE"/>
    <property type="match status" value="1"/>
</dbReference>
<name>A0A7X0FBC8_9HYPH</name>